<proteinExistence type="predicted"/>
<dbReference type="SUPFAM" id="SSF52402">
    <property type="entry name" value="Adenine nucleotide alpha hydrolases-like"/>
    <property type="match status" value="1"/>
</dbReference>
<evidence type="ECO:0000313" key="2">
    <source>
        <dbReference type="Proteomes" id="UP000183561"/>
    </source>
</evidence>
<dbReference type="AlphaFoldDB" id="A0A1H5C948"/>
<protein>
    <recommendedName>
        <fullName evidence="3">7-cyano-7-deazaguanine synthase (Queuosine biosynthesis)</fullName>
    </recommendedName>
</protein>
<gene>
    <name evidence="1" type="ORF">SAMN04490239_9054</name>
</gene>
<dbReference type="OrthoDB" id="5413327at2"/>
<dbReference type="Proteomes" id="UP000183561">
    <property type="component" value="Unassembled WGS sequence"/>
</dbReference>
<accession>A0A1H5C948</accession>
<organism evidence="1 2">
    <name type="scientific">Rhodococcus koreensis</name>
    <dbReference type="NCBI Taxonomy" id="99653"/>
    <lineage>
        <taxon>Bacteria</taxon>
        <taxon>Bacillati</taxon>
        <taxon>Actinomycetota</taxon>
        <taxon>Actinomycetes</taxon>
        <taxon>Mycobacteriales</taxon>
        <taxon>Nocardiaceae</taxon>
        <taxon>Rhodococcus</taxon>
    </lineage>
</organism>
<evidence type="ECO:0000313" key="1">
    <source>
        <dbReference type="EMBL" id="SED62830.1"/>
    </source>
</evidence>
<reference evidence="2" key="1">
    <citation type="submission" date="2016-10" db="EMBL/GenBank/DDBJ databases">
        <authorList>
            <person name="Varghese N."/>
            <person name="Submissions S."/>
        </authorList>
    </citation>
    <scope>NUCLEOTIDE SEQUENCE [LARGE SCALE GENOMIC DNA]</scope>
    <source>
        <strain evidence="2">DSM 44498</strain>
    </source>
</reference>
<evidence type="ECO:0008006" key="3">
    <source>
        <dbReference type="Google" id="ProtNLM"/>
    </source>
</evidence>
<dbReference type="RefSeq" id="WP_072943331.1">
    <property type="nucleotide sequence ID" value="NZ_FNSV01000005.1"/>
</dbReference>
<sequence length="396" mass="43937">MELKASVSVDDTYRSTAELVIDGESFTVWTESDVAVDVTGTPWLPTLRVTAMRKGLQLAITPAVDNTALEGSLAAQDVLLDWFPEMLQRTSTQAETAAPSPLEQDRRGVGCFFSGGVDSFYTALKHLDEITHLIIIHGLDISLDNHVLWEEAVDRARTMATELGKELIEVRSNVRLLHAKHGPHWQSQAHGAFLAHVSLLLSPHLRKVYIPASDDESRLAPLGTHPDLDPLWSSSDVEIVHDGIEADRVAKLARIKESAVAMNHLRVCWWNLASKYNCGRCEKCLRTMIGLHIVGASGQCTSLPREIPSRAVRRMYLNAAGEGGELFARENLERLAELGEADTELVRSLSYAVNRNKFQEFLVTARFYVIDVGFGLVRYQARKLFGSNRPAKTTAL</sequence>
<dbReference type="EMBL" id="FNSV01000005">
    <property type="protein sequence ID" value="SED62830.1"/>
    <property type="molecule type" value="Genomic_DNA"/>
</dbReference>
<keyword evidence="2" id="KW-1185">Reference proteome</keyword>
<name>A0A1H5C948_9NOCA</name>